<protein>
    <recommendedName>
        <fullName evidence="1">Putative restriction endonuclease domain-containing protein</fullName>
    </recommendedName>
</protein>
<dbReference type="SUPFAM" id="SSF52980">
    <property type="entry name" value="Restriction endonuclease-like"/>
    <property type="match status" value="1"/>
</dbReference>
<dbReference type="OrthoDB" id="280487at2"/>
<dbReference type="PANTHER" id="PTHR34107">
    <property type="entry name" value="SLL0198 PROTEIN-RELATED"/>
    <property type="match status" value="1"/>
</dbReference>
<proteinExistence type="predicted"/>
<reference evidence="2 3" key="1">
    <citation type="submission" date="2019-02" db="EMBL/GenBank/DDBJ databases">
        <title>Deep-cultivation of Planctomycetes and their phenomic and genomic characterization uncovers novel biology.</title>
        <authorList>
            <person name="Wiegand S."/>
            <person name="Jogler M."/>
            <person name="Boedeker C."/>
            <person name="Pinto D."/>
            <person name="Vollmers J."/>
            <person name="Rivas-Marin E."/>
            <person name="Kohn T."/>
            <person name="Peeters S.H."/>
            <person name="Heuer A."/>
            <person name="Rast P."/>
            <person name="Oberbeckmann S."/>
            <person name="Bunk B."/>
            <person name="Jeske O."/>
            <person name="Meyerdierks A."/>
            <person name="Storesund J.E."/>
            <person name="Kallscheuer N."/>
            <person name="Luecker S."/>
            <person name="Lage O.M."/>
            <person name="Pohl T."/>
            <person name="Merkel B.J."/>
            <person name="Hornburger P."/>
            <person name="Mueller R.-W."/>
            <person name="Bruemmer F."/>
            <person name="Labrenz M."/>
            <person name="Spormann A.M."/>
            <person name="Op den Camp H."/>
            <person name="Overmann J."/>
            <person name="Amann R."/>
            <person name="Jetten M.S.M."/>
            <person name="Mascher T."/>
            <person name="Medema M.H."/>
            <person name="Devos D.P."/>
            <person name="Kaster A.-K."/>
            <person name="Ovreas L."/>
            <person name="Rohde M."/>
            <person name="Galperin M.Y."/>
            <person name="Jogler C."/>
        </authorList>
    </citation>
    <scope>NUCLEOTIDE SEQUENCE [LARGE SCALE GENOMIC DNA]</scope>
    <source>
        <strain evidence="2 3">Pla175</strain>
    </source>
</reference>
<dbReference type="Pfam" id="PF05685">
    <property type="entry name" value="Uma2"/>
    <property type="match status" value="1"/>
</dbReference>
<feature type="domain" description="Putative restriction endonuclease" evidence="1">
    <location>
        <begin position="32"/>
        <end position="199"/>
    </location>
</feature>
<evidence type="ECO:0000313" key="3">
    <source>
        <dbReference type="Proteomes" id="UP000317429"/>
    </source>
</evidence>
<gene>
    <name evidence="2" type="ORF">Pla175_51030</name>
</gene>
<dbReference type="PANTHER" id="PTHR34107:SF4">
    <property type="entry name" value="SLL1222 PROTEIN"/>
    <property type="match status" value="1"/>
</dbReference>
<dbReference type="CDD" id="cd06260">
    <property type="entry name" value="DUF820-like"/>
    <property type="match status" value="1"/>
</dbReference>
<organism evidence="2 3">
    <name type="scientific">Pirellulimonas nuda</name>
    <dbReference type="NCBI Taxonomy" id="2528009"/>
    <lineage>
        <taxon>Bacteria</taxon>
        <taxon>Pseudomonadati</taxon>
        <taxon>Planctomycetota</taxon>
        <taxon>Planctomycetia</taxon>
        <taxon>Pirellulales</taxon>
        <taxon>Lacipirellulaceae</taxon>
        <taxon>Pirellulimonas</taxon>
    </lineage>
</organism>
<dbReference type="EMBL" id="CP036291">
    <property type="protein sequence ID" value="QDU91673.1"/>
    <property type="molecule type" value="Genomic_DNA"/>
</dbReference>
<keyword evidence="3" id="KW-1185">Reference proteome</keyword>
<accession>A0A518DJM3</accession>
<dbReference type="Gene3D" id="3.90.1570.10">
    <property type="entry name" value="tt1808, chain A"/>
    <property type="match status" value="1"/>
</dbReference>
<dbReference type="InterPro" id="IPR011335">
    <property type="entry name" value="Restrct_endonuc-II-like"/>
</dbReference>
<dbReference type="KEGG" id="pnd:Pla175_51030"/>
<dbReference type="RefSeq" id="WP_145291833.1">
    <property type="nucleotide sequence ID" value="NZ_CP036291.1"/>
</dbReference>
<sequence length="210" mass="23334">MSILPTASPNALEPVWELATMYPYQGQWSEDAYLDLTEGANRLIEFSDGKLEFLAMPTEDHQDILLYLLDQLRAFVAAGDLGKVSFAGLRVRLRPGQVREPDIVFLCKQNFDKRGARVWDAADLAVEIVSDDDQSRQRDYDQKLRDYAAAGVSEYWIVDPRDKKISVFVLPEGSNAYVEYGVFTPGQAASSKLLAGLLVDVQAALDAGKV</sequence>
<dbReference type="InterPro" id="IPR012296">
    <property type="entry name" value="Nuclease_put_TT1808"/>
</dbReference>
<evidence type="ECO:0000259" key="1">
    <source>
        <dbReference type="Pfam" id="PF05685"/>
    </source>
</evidence>
<name>A0A518DJM3_9BACT</name>
<dbReference type="AlphaFoldDB" id="A0A518DJM3"/>
<dbReference type="InterPro" id="IPR008538">
    <property type="entry name" value="Uma2"/>
</dbReference>
<evidence type="ECO:0000313" key="2">
    <source>
        <dbReference type="EMBL" id="QDU91673.1"/>
    </source>
</evidence>
<dbReference type="Proteomes" id="UP000317429">
    <property type="component" value="Chromosome"/>
</dbReference>